<gene>
    <name evidence="2" type="ORF">BAR1_05555</name>
</gene>
<protein>
    <submittedName>
        <fullName evidence="2">Uncharacterized protein</fullName>
    </submittedName>
</protein>
<evidence type="ECO:0000256" key="1">
    <source>
        <dbReference type="SAM" id="SignalP"/>
    </source>
</evidence>
<name>A0A347UF19_9RHOB</name>
<evidence type="ECO:0000313" key="3">
    <source>
        <dbReference type="Proteomes" id="UP000261704"/>
    </source>
</evidence>
<dbReference type="RefSeq" id="WP_118942104.1">
    <property type="nucleotide sequence ID" value="NZ_CP032125.1"/>
</dbReference>
<feature type="signal peptide" evidence="1">
    <location>
        <begin position="1"/>
        <end position="19"/>
    </location>
</feature>
<accession>A0A347UF19</accession>
<feature type="chain" id="PRO_5017030261" evidence="1">
    <location>
        <begin position="20"/>
        <end position="170"/>
    </location>
</feature>
<keyword evidence="1" id="KW-0732">Signal</keyword>
<dbReference type="AlphaFoldDB" id="A0A347UF19"/>
<organism evidence="2 3">
    <name type="scientific">Profundibacter amoris</name>
    <dbReference type="NCBI Taxonomy" id="2171755"/>
    <lineage>
        <taxon>Bacteria</taxon>
        <taxon>Pseudomonadati</taxon>
        <taxon>Pseudomonadota</taxon>
        <taxon>Alphaproteobacteria</taxon>
        <taxon>Rhodobacterales</taxon>
        <taxon>Paracoccaceae</taxon>
        <taxon>Profundibacter</taxon>
    </lineage>
</organism>
<dbReference type="KEGG" id="pamo:BAR1_05555"/>
<proteinExistence type="predicted"/>
<evidence type="ECO:0000313" key="2">
    <source>
        <dbReference type="EMBL" id="AXX97447.1"/>
    </source>
</evidence>
<reference evidence="2 3" key="1">
    <citation type="submission" date="2018-09" db="EMBL/GenBank/DDBJ databases">
        <title>Profundibacter amoris BAR1 gen. nov., sp. nov., a new member of the Roseobacter clade isolated at Lokis Castle Vent Field on the Arctic Mid-Oceanic Ridge.</title>
        <authorList>
            <person name="Le Moine Bauer S."/>
            <person name="Sjoeberg A.G."/>
            <person name="L'Haridon S."/>
            <person name="Stokke R."/>
            <person name="Roalkvam I."/>
            <person name="Steen I.H."/>
            <person name="Dahle H."/>
        </authorList>
    </citation>
    <scope>NUCLEOTIDE SEQUENCE [LARGE SCALE GENOMIC DNA]</scope>
    <source>
        <strain evidence="2 3">BAR1</strain>
    </source>
</reference>
<sequence length="170" mass="19298">MVRKLAFIIGIIFAPVANADGVGKIDNSQIMLGDGTQIPHDVLKQCSGIMLFTLEDTAPMMLPNEETGVFTKKLDAYHEKHQLTFKMSDYFSQASEKTFIADGMDFENANYQMGMAKWHYAQQYRDAYLNVLETTGHPWGDDSPFRVTYQADMDICIKLYNMHKPKGPTQ</sequence>
<dbReference type="OrthoDB" id="3520547at2"/>
<keyword evidence="3" id="KW-1185">Reference proteome</keyword>
<dbReference type="Proteomes" id="UP000261704">
    <property type="component" value="Chromosome"/>
</dbReference>
<dbReference type="EMBL" id="CP032125">
    <property type="protein sequence ID" value="AXX97447.1"/>
    <property type="molecule type" value="Genomic_DNA"/>
</dbReference>